<evidence type="ECO:0000256" key="13">
    <source>
        <dbReference type="ARBA" id="ARBA00047880"/>
    </source>
</evidence>
<dbReference type="NCBIfam" id="TIGR00083">
    <property type="entry name" value="ribF"/>
    <property type="match status" value="1"/>
</dbReference>
<evidence type="ECO:0000256" key="1">
    <source>
        <dbReference type="ARBA" id="ARBA00002121"/>
    </source>
</evidence>
<dbReference type="AlphaFoldDB" id="A0A7W6F5Y2"/>
<dbReference type="Pfam" id="PF06574">
    <property type="entry name" value="FAD_syn"/>
    <property type="match status" value="1"/>
</dbReference>
<dbReference type="GO" id="GO:0006747">
    <property type="term" value="P:FAD biosynthetic process"/>
    <property type="evidence" value="ECO:0007669"/>
    <property type="project" value="UniProtKB-UniRule"/>
</dbReference>
<dbReference type="EMBL" id="JACIDN010000002">
    <property type="protein sequence ID" value="MBB3901835.1"/>
    <property type="molecule type" value="Genomic_DNA"/>
</dbReference>
<keyword evidence="20" id="KW-1185">Reference proteome</keyword>
<evidence type="ECO:0000256" key="5">
    <source>
        <dbReference type="ARBA" id="ARBA00022643"/>
    </source>
</evidence>
<evidence type="ECO:0000313" key="18">
    <source>
        <dbReference type="EMBL" id="MBB3901835.1"/>
    </source>
</evidence>
<evidence type="ECO:0000313" key="17">
    <source>
        <dbReference type="EMBL" id="GLS43214.1"/>
    </source>
</evidence>
<evidence type="ECO:0000259" key="16">
    <source>
        <dbReference type="SMART" id="SM00904"/>
    </source>
</evidence>
<keyword evidence="7 15" id="KW-0548">Nucleotidyltransferase</keyword>
<dbReference type="PANTHER" id="PTHR22749">
    <property type="entry name" value="RIBOFLAVIN KINASE/FMN ADENYLYLTRANSFERASE"/>
    <property type="match status" value="1"/>
</dbReference>
<comment type="function">
    <text evidence="1">Catalyzes the phosphorylation of riboflavin to FMN followed by the adenylation of FMN to FAD.</text>
</comment>
<comment type="similarity">
    <text evidence="15">Belongs to the ribF family.</text>
</comment>
<proteinExistence type="inferred from homology"/>
<evidence type="ECO:0000256" key="10">
    <source>
        <dbReference type="ARBA" id="ARBA00022827"/>
    </source>
</evidence>
<evidence type="ECO:0000256" key="2">
    <source>
        <dbReference type="ARBA" id="ARBA00004726"/>
    </source>
</evidence>
<dbReference type="SUPFAM" id="SSF52374">
    <property type="entry name" value="Nucleotidylyl transferase"/>
    <property type="match status" value="1"/>
</dbReference>
<dbReference type="PANTHER" id="PTHR22749:SF6">
    <property type="entry name" value="RIBOFLAVIN KINASE"/>
    <property type="match status" value="1"/>
</dbReference>
<evidence type="ECO:0000256" key="15">
    <source>
        <dbReference type="PIRNR" id="PIRNR004491"/>
    </source>
</evidence>
<dbReference type="SMART" id="SM00904">
    <property type="entry name" value="Flavokinase"/>
    <property type="match status" value="1"/>
</dbReference>
<evidence type="ECO:0000256" key="6">
    <source>
        <dbReference type="ARBA" id="ARBA00022679"/>
    </source>
</evidence>
<dbReference type="Proteomes" id="UP001156881">
    <property type="component" value="Unassembled WGS sequence"/>
</dbReference>
<evidence type="ECO:0000313" key="20">
    <source>
        <dbReference type="Proteomes" id="UP001156881"/>
    </source>
</evidence>
<keyword evidence="4 15" id="KW-0285">Flavoprotein</keyword>
<comment type="catalytic activity">
    <reaction evidence="13 15">
        <text>riboflavin + ATP = FMN + ADP + H(+)</text>
        <dbReference type="Rhea" id="RHEA:14357"/>
        <dbReference type="ChEBI" id="CHEBI:15378"/>
        <dbReference type="ChEBI" id="CHEBI:30616"/>
        <dbReference type="ChEBI" id="CHEBI:57986"/>
        <dbReference type="ChEBI" id="CHEBI:58210"/>
        <dbReference type="ChEBI" id="CHEBI:456216"/>
        <dbReference type="EC" id="2.7.1.26"/>
    </reaction>
</comment>
<dbReference type="InterPro" id="IPR002606">
    <property type="entry name" value="Riboflavin_kinase_bac"/>
</dbReference>
<dbReference type="UniPathway" id="UPA00277">
    <property type="reaction ID" value="UER00407"/>
</dbReference>
<gene>
    <name evidence="17" type="primary">ribF</name>
    <name evidence="17" type="ORF">GCM10007884_11990</name>
    <name evidence="18" type="ORF">GGR33_001321</name>
</gene>
<dbReference type="SUPFAM" id="SSF82114">
    <property type="entry name" value="Riboflavin kinase-like"/>
    <property type="match status" value="1"/>
</dbReference>
<dbReference type="CDD" id="cd02064">
    <property type="entry name" value="FAD_synthetase_N"/>
    <property type="match status" value="1"/>
</dbReference>
<comment type="pathway">
    <text evidence="3 15">Cofactor biosynthesis; FMN biosynthesis; FMN from riboflavin (ATP route): step 1/1.</text>
</comment>
<evidence type="ECO:0000256" key="11">
    <source>
        <dbReference type="ARBA" id="ARBA00022840"/>
    </source>
</evidence>
<keyword evidence="8 15" id="KW-0547">Nucleotide-binding</keyword>
<evidence type="ECO:0000256" key="8">
    <source>
        <dbReference type="ARBA" id="ARBA00022741"/>
    </source>
</evidence>
<evidence type="ECO:0000256" key="4">
    <source>
        <dbReference type="ARBA" id="ARBA00022630"/>
    </source>
</evidence>
<dbReference type="GO" id="GO:0005524">
    <property type="term" value="F:ATP binding"/>
    <property type="evidence" value="ECO:0007669"/>
    <property type="project" value="UniProtKB-UniRule"/>
</dbReference>
<dbReference type="Proteomes" id="UP000517759">
    <property type="component" value="Unassembled WGS sequence"/>
</dbReference>
<dbReference type="Gene3D" id="3.40.50.620">
    <property type="entry name" value="HUPs"/>
    <property type="match status" value="1"/>
</dbReference>
<evidence type="ECO:0000256" key="12">
    <source>
        <dbReference type="ARBA" id="ARBA00023268"/>
    </source>
</evidence>
<dbReference type="EMBL" id="BSPG01000004">
    <property type="protein sequence ID" value="GLS43214.1"/>
    <property type="molecule type" value="Genomic_DNA"/>
</dbReference>
<feature type="domain" description="Riboflavin kinase" evidence="16">
    <location>
        <begin position="211"/>
        <end position="334"/>
    </location>
</feature>
<keyword evidence="9 15" id="KW-0418">Kinase</keyword>
<evidence type="ECO:0000256" key="3">
    <source>
        <dbReference type="ARBA" id="ARBA00005201"/>
    </source>
</evidence>
<keyword evidence="11 15" id="KW-0067">ATP-binding</keyword>
<reference evidence="18 19" key="3">
    <citation type="submission" date="2020-08" db="EMBL/GenBank/DDBJ databases">
        <title>Genomic Encyclopedia of Type Strains, Phase IV (KMG-IV): sequencing the most valuable type-strain genomes for metagenomic binning, comparative biology and taxonomic classification.</title>
        <authorList>
            <person name="Goeker M."/>
        </authorList>
    </citation>
    <scope>NUCLEOTIDE SEQUENCE [LARGE SCALE GENOMIC DNA]</scope>
    <source>
        <strain evidence="18 19">DSM 24105</strain>
    </source>
</reference>
<dbReference type="RefSeq" id="WP_183503072.1">
    <property type="nucleotide sequence ID" value="NZ_BSPG01000004.1"/>
</dbReference>
<evidence type="ECO:0000256" key="14">
    <source>
        <dbReference type="ARBA" id="ARBA00049494"/>
    </source>
</evidence>
<dbReference type="EC" id="2.7.7.2" evidence="15"/>
<sequence>MSSGEEIPPRGPSRADSLPERAARFTIFRGEGAPPAELAGAVAALGNFDGVHRGHRALVDAVREEARRASRARPAAALTFEPHPRAFFAPDQPMFRLTGPAAKEIVFAHLGLDGLIEQRFDASLATLSPAEFVDGLLKTRLGLSGVVIGHDFHFGRGRSGTPAILADLCAAAGLACRIVPAVSLQPGEGPISSSAIRAALGAGAVQEANALLGYRWFVLGEIRHGEKRGRDLGFPTANVALDSCGLAHGIYAVRMRLGDGTLRDGVASYGRRPTFDNGAPLLETYLFDFSCDLYGQEVAVEFVDFIRGEERFANAEVLVARMHVDAAEARAMLAEDRVISMLA</sequence>
<dbReference type="EC" id="2.7.1.26" evidence="15"/>
<evidence type="ECO:0000256" key="7">
    <source>
        <dbReference type="ARBA" id="ARBA00022695"/>
    </source>
</evidence>
<organism evidence="18 19">
    <name type="scientific">Methylobacterium brachythecii</name>
    <dbReference type="NCBI Taxonomy" id="1176177"/>
    <lineage>
        <taxon>Bacteria</taxon>
        <taxon>Pseudomonadati</taxon>
        <taxon>Pseudomonadota</taxon>
        <taxon>Alphaproteobacteria</taxon>
        <taxon>Hyphomicrobiales</taxon>
        <taxon>Methylobacteriaceae</taxon>
        <taxon>Methylobacterium</taxon>
    </lineage>
</organism>
<dbReference type="InterPro" id="IPR014729">
    <property type="entry name" value="Rossmann-like_a/b/a_fold"/>
</dbReference>
<dbReference type="Gene3D" id="2.40.30.30">
    <property type="entry name" value="Riboflavin kinase-like"/>
    <property type="match status" value="1"/>
</dbReference>
<reference evidence="17" key="4">
    <citation type="submission" date="2023-01" db="EMBL/GenBank/DDBJ databases">
        <title>Draft genome sequence of Methylobacterium brachythecii strain NBRC 107710.</title>
        <authorList>
            <person name="Sun Q."/>
            <person name="Mori K."/>
        </authorList>
    </citation>
    <scope>NUCLEOTIDE SEQUENCE</scope>
    <source>
        <strain evidence="17">NBRC 107710</strain>
    </source>
</reference>
<dbReference type="NCBIfam" id="NF004160">
    <property type="entry name" value="PRK05627.1-3"/>
    <property type="match status" value="1"/>
</dbReference>
<evidence type="ECO:0000313" key="19">
    <source>
        <dbReference type="Proteomes" id="UP000517759"/>
    </source>
</evidence>
<reference evidence="20" key="2">
    <citation type="journal article" date="2019" name="Int. J. Syst. Evol. Microbiol.">
        <title>The Global Catalogue of Microorganisms (GCM) 10K type strain sequencing project: providing services to taxonomists for standard genome sequencing and annotation.</title>
        <authorList>
            <consortium name="The Broad Institute Genomics Platform"/>
            <consortium name="The Broad Institute Genome Sequencing Center for Infectious Disease"/>
            <person name="Wu L."/>
            <person name="Ma J."/>
        </authorList>
    </citation>
    <scope>NUCLEOTIDE SEQUENCE [LARGE SCALE GENOMIC DNA]</scope>
    <source>
        <strain evidence="20">NBRC 107710</strain>
    </source>
</reference>
<keyword evidence="5 15" id="KW-0288">FMN</keyword>
<accession>A0A7W6F5Y2</accession>
<dbReference type="InterPro" id="IPR015865">
    <property type="entry name" value="Riboflavin_kinase_bac/euk"/>
</dbReference>
<dbReference type="InterPro" id="IPR023468">
    <property type="entry name" value="Riboflavin_kinase"/>
</dbReference>
<protein>
    <recommendedName>
        <fullName evidence="15">Riboflavin biosynthesis protein</fullName>
    </recommendedName>
    <domain>
        <recommendedName>
            <fullName evidence="15">Riboflavin kinase</fullName>
            <ecNumber evidence="15">2.7.1.26</ecNumber>
        </recommendedName>
        <alternativeName>
            <fullName evidence="15">Flavokinase</fullName>
        </alternativeName>
    </domain>
    <domain>
        <recommendedName>
            <fullName evidence="15">FMN adenylyltransferase</fullName>
            <ecNumber evidence="15">2.7.7.2</ecNumber>
        </recommendedName>
        <alternativeName>
            <fullName evidence="15">FAD pyrophosphorylase</fullName>
        </alternativeName>
        <alternativeName>
            <fullName evidence="15">FAD synthase</fullName>
        </alternativeName>
    </domain>
</protein>
<dbReference type="GO" id="GO:0008531">
    <property type="term" value="F:riboflavin kinase activity"/>
    <property type="evidence" value="ECO:0007669"/>
    <property type="project" value="UniProtKB-UniRule"/>
</dbReference>
<dbReference type="GO" id="GO:0003919">
    <property type="term" value="F:FMN adenylyltransferase activity"/>
    <property type="evidence" value="ECO:0007669"/>
    <property type="project" value="UniProtKB-UniRule"/>
</dbReference>
<keyword evidence="12" id="KW-0511">Multifunctional enzyme</keyword>
<keyword evidence="6 15" id="KW-0808">Transferase</keyword>
<comment type="caution">
    <text evidence="18">The sequence shown here is derived from an EMBL/GenBank/DDBJ whole genome shotgun (WGS) entry which is preliminary data.</text>
</comment>
<name>A0A7W6F5Y2_9HYPH</name>
<evidence type="ECO:0000256" key="9">
    <source>
        <dbReference type="ARBA" id="ARBA00022777"/>
    </source>
</evidence>
<comment type="pathway">
    <text evidence="2 15">Cofactor biosynthesis; FAD biosynthesis; FAD from FMN: step 1/1.</text>
</comment>
<dbReference type="InterPro" id="IPR015864">
    <property type="entry name" value="FAD_synthase"/>
</dbReference>
<dbReference type="Pfam" id="PF01687">
    <property type="entry name" value="Flavokinase"/>
    <property type="match status" value="1"/>
</dbReference>
<keyword evidence="10 15" id="KW-0274">FAD</keyword>
<dbReference type="UniPathway" id="UPA00276">
    <property type="reaction ID" value="UER00406"/>
</dbReference>
<comment type="catalytic activity">
    <reaction evidence="14 15">
        <text>FMN + ATP + H(+) = FAD + diphosphate</text>
        <dbReference type="Rhea" id="RHEA:17237"/>
        <dbReference type="ChEBI" id="CHEBI:15378"/>
        <dbReference type="ChEBI" id="CHEBI:30616"/>
        <dbReference type="ChEBI" id="CHEBI:33019"/>
        <dbReference type="ChEBI" id="CHEBI:57692"/>
        <dbReference type="ChEBI" id="CHEBI:58210"/>
        <dbReference type="EC" id="2.7.7.2"/>
    </reaction>
</comment>
<dbReference type="GO" id="GO:0009231">
    <property type="term" value="P:riboflavin biosynthetic process"/>
    <property type="evidence" value="ECO:0007669"/>
    <property type="project" value="InterPro"/>
</dbReference>
<dbReference type="PIRSF" id="PIRSF004491">
    <property type="entry name" value="FAD_Synth"/>
    <property type="match status" value="1"/>
</dbReference>
<reference evidence="17" key="1">
    <citation type="journal article" date="2014" name="Int. J. Syst. Evol. Microbiol.">
        <title>Complete genome of a new Firmicutes species belonging to the dominant human colonic microbiota ('Ruminococcus bicirculans') reveals two chromosomes and a selective capacity to utilize plant glucans.</title>
        <authorList>
            <consortium name="NISC Comparative Sequencing Program"/>
            <person name="Wegmann U."/>
            <person name="Louis P."/>
            <person name="Goesmann A."/>
            <person name="Henrissat B."/>
            <person name="Duncan S.H."/>
            <person name="Flint H.J."/>
        </authorList>
    </citation>
    <scope>NUCLEOTIDE SEQUENCE</scope>
    <source>
        <strain evidence="17">NBRC 107710</strain>
    </source>
</reference>
<dbReference type="InterPro" id="IPR023465">
    <property type="entry name" value="Riboflavin_kinase_dom_sf"/>
</dbReference>
<dbReference type="GO" id="GO:0009398">
    <property type="term" value="P:FMN biosynthetic process"/>
    <property type="evidence" value="ECO:0007669"/>
    <property type="project" value="UniProtKB-UniRule"/>
</dbReference>